<dbReference type="RefSeq" id="WP_267681986.1">
    <property type="nucleotide sequence ID" value="NZ_JAQNDN010000027.1"/>
</dbReference>
<protein>
    <submittedName>
        <fullName evidence="2">Uncharacterized protein</fullName>
    </submittedName>
</protein>
<organism evidence="2 3">
    <name type="scientific">Nannocystis radixulma</name>
    <dbReference type="NCBI Taxonomy" id="2995305"/>
    <lineage>
        <taxon>Bacteria</taxon>
        <taxon>Pseudomonadati</taxon>
        <taxon>Myxococcota</taxon>
        <taxon>Polyangia</taxon>
        <taxon>Nannocystales</taxon>
        <taxon>Nannocystaceae</taxon>
        <taxon>Nannocystis</taxon>
    </lineage>
</organism>
<comment type="caution">
    <text evidence="2">The sequence shown here is derived from an EMBL/GenBank/DDBJ whole genome shotgun (WGS) entry which is preliminary data.</text>
</comment>
<feature type="transmembrane region" description="Helical" evidence="1">
    <location>
        <begin position="79"/>
        <end position="99"/>
    </location>
</feature>
<evidence type="ECO:0000256" key="1">
    <source>
        <dbReference type="SAM" id="Phobius"/>
    </source>
</evidence>
<sequence>MLVFVDPIAAPAAVLSLAGVVWFRRVAARVPTGPRFLCSPQPSRVSRPEWVVGGMLGVWLLGLGMWLGGRAAGEEMVHFFGMLVLVGVLWVWALARLLARRIASGVLLEVEPGDAPCLVLAGDQPRRVPLAPGSVRAWTVGNGISGPMCLQLASGPDAATGVALFVVPALRQWKLAEGAAWLNAYAGWCPVARGPDLLDLLAPFVVPGDRAWARDP</sequence>
<dbReference type="EMBL" id="JAQNDN010000027">
    <property type="protein sequence ID" value="MDC0675307.1"/>
    <property type="molecule type" value="Genomic_DNA"/>
</dbReference>
<keyword evidence="1" id="KW-0472">Membrane</keyword>
<keyword evidence="1" id="KW-1133">Transmembrane helix</keyword>
<evidence type="ECO:0000313" key="3">
    <source>
        <dbReference type="Proteomes" id="UP001217838"/>
    </source>
</evidence>
<feature type="transmembrane region" description="Helical" evidence="1">
    <location>
        <begin position="6"/>
        <end position="27"/>
    </location>
</feature>
<keyword evidence="3" id="KW-1185">Reference proteome</keyword>
<dbReference type="Proteomes" id="UP001217838">
    <property type="component" value="Unassembled WGS sequence"/>
</dbReference>
<accession>A0ABT5BQN5</accession>
<proteinExistence type="predicted"/>
<keyword evidence="1" id="KW-0812">Transmembrane</keyword>
<name>A0ABT5BQN5_9BACT</name>
<reference evidence="2 3" key="1">
    <citation type="submission" date="2022-11" db="EMBL/GenBank/DDBJ databases">
        <title>Minimal conservation of predation-associated metabolite biosynthetic gene clusters underscores biosynthetic potential of Myxococcota including descriptions for ten novel species: Archangium lansinium sp. nov., Myxococcus landrumus sp. nov., Nannocystis bai.</title>
        <authorList>
            <person name="Ahearne A."/>
            <person name="Stevens C."/>
            <person name="Dowd S."/>
        </authorList>
    </citation>
    <scope>NUCLEOTIDE SEQUENCE [LARGE SCALE GENOMIC DNA]</scope>
    <source>
        <strain evidence="2 3">NCELM</strain>
    </source>
</reference>
<feature type="transmembrane region" description="Helical" evidence="1">
    <location>
        <begin position="48"/>
        <end position="67"/>
    </location>
</feature>
<evidence type="ECO:0000313" key="2">
    <source>
        <dbReference type="EMBL" id="MDC0675307.1"/>
    </source>
</evidence>
<gene>
    <name evidence="2" type="ORF">POL58_46625</name>
</gene>